<evidence type="ECO:0000256" key="1">
    <source>
        <dbReference type="SAM" id="MobiDB-lite"/>
    </source>
</evidence>
<protein>
    <submittedName>
        <fullName evidence="3">BldC family transcriptional regulator</fullName>
    </submittedName>
</protein>
<dbReference type="EMBL" id="JARDXE010000031">
    <property type="protein sequence ID" value="MDE8649678.1"/>
    <property type="molecule type" value="Genomic_DNA"/>
</dbReference>
<dbReference type="CDD" id="cd04762">
    <property type="entry name" value="HTH_MerR-trunc"/>
    <property type="match status" value="1"/>
</dbReference>
<feature type="domain" description="Helix-turn-helix" evidence="2">
    <location>
        <begin position="5"/>
        <end position="52"/>
    </location>
</feature>
<dbReference type="NCBIfam" id="NF033787">
    <property type="entry name" value="HTH_BldC"/>
    <property type="match status" value="1"/>
</dbReference>
<name>A0AAW6LUV7_RHOSG</name>
<accession>A0AAW6LUV7</accession>
<sequence length="78" mass="8424">MEQILTSGQVAVLFGVDPGTVVRWTQAGKISATRTVGGHRRYRSSEVLVLLQTLKNSGPAADTETRLDATKDRAAIQQ</sequence>
<gene>
    <name evidence="3" type="ORF">PXH69_32405</name>
</gene>
<comment type="caution">
    <text evidence="3">The sequence shown here is derived from an EMBL/GenBank/DDBJ whole genome shotgun (WGS) entry which is preliminary data.</text>
</comment>
<dbReference type="Pfam" id="PF12728">
    <property type="entry name" value="HTH_17"/>
    <property type="match status" value="1"/>
</dbReference>
<dbReference type="NCBIfam" id="TIGR01764">
    <property type="entry name" value="excise"/>
    <property type="match status" value="1"/>
</dbReference>
<dbReference type="InterPro" id="IPR010093">
    <property type="entry name" value="SinI_DNA-bd"/>
</dbReference>
<dbReference type="GO" id="GO:0003677">
    <property type="term" value="F:DNA binding"/>
    <property type="evidence" value="ECO:0007669"/>
    <property type="project" value="InterPro"/>
</dbReference>
<evidence type="ECO:0000313" key="4">
    <source>
        <dbReference type="Proteomes" id="UP001217325"/>
    </source>
</evidence>
<dbReference type="Proteomes" id="UP001217325">
    <property type="component" value="Unassembled WGS sequence"/>
</dbReference>
<reference evidence="3" key="1">
    <citation type="submission" date="2023-02" db="EMBL/GenBank/DDBJ databases">
        <title>A novel hydrolase synthesized by Rhodococcus erythropolis HQ is responsible for the detoxification of Zearalenone.</title>
        <authorList>
            <person name="Hu J."/>
            <person name="Xu J."/>
        </authorList>
    </citation>
    <scope>NUCLEOTIDE SEQUENCE</scope>
    <source>
        <strain evidence="3">HQ</strain>
    </source>
</reference>
<dbReference type="InterPro" id="IPR009061">
    <property type="entry name" value="DNA-bd_dom_put_sf"/>
</dbReference>
<evidence type="ECO:0000313" key="3">
    <source>
        <dbReference type="EMBL" id="MDE8649678.1"/>
    </source>
</evidence>
<proteinExistence type="predicted"/>
<dbReference type="SUPFAM" id="SSF46955">
    <property type="entry name" value="Putative DNA-binding domain"/>
    <property type="match status" value="1"/>
</dbReference>
<dbReference type="Gene3D" id="1.10.1660.10">
    <property type="match status" value="1"/>
</dbReference>
<evidence type="ECO:0000259" key="2">
    <source>
        <dbReference type="Pfam" id="PF12728"/>
    </source>
</evidence>
<feature type="region of interest" description="Disordered" evidence="1">
    <location>
        <begin position="58"/>
        <end position="78"/>
    </location>
</feature>
<dbReference type="AlphaFoldDB" id="A0AAW6LUV7"/>
<feature type="compositionally biased region" description="Basic and acidic residues" evidence="1">
    <location>
        <begin position="63"/>
        <end position="78"/>
    </location>
</feature>
<dbReference type="InterPro" id="IPR041657">
    <property type="entry name" value="HTH_17"/>
</dbReference>
<organism evidence="3 4">
    <name type="scientific">Rhodococcus qingshengii</name>
    <dbReference type="NCBI Taxonomy" id="334542"/>
    <lineage>
        <taxon>Bacteria</taxon>
        <taxon>Bacillati</taxon>
        <taxon>Actinomycetota</taxon>
        <taxon>Actinomycetes</taxon>
        <taxon>Mycobacteriales</taxon>
        <taxon>Nocardiaceae</taxon>
        <taxon>Rhodococcus</taxon>
        <taxon>Rhodococcus erythropolis group</taxon>
    </lineage>
</organism>
<dbReference type="InterPro" id="IPR048048">
    <property type="entry name" value="BldC-like"/>
</dbReference>